<dbReference type="Proteomes" id="UP000272706">
    <property type="component" value="Unassembled WGS sequence"/>
</dbReference>
<dbReference type="InterPro" id="IPR002656">
    <property type="entry name" value="Acyl_transf_3_dom"/>
</dbReference>
<dbReference type="EMBL" id="QZWZ01000007">
    <property type="protein sequence ID" value="RJT40085.1"/>
    <property type="molecule type" value="Genomic_DNA"/>
</dbReference>
<reference evidence="3 4" key="1">
    <citation type="submission" date="2018-09" db="EMBL/GenBank/DDBJ databases">
        <title>Mesorhizobium carmichaelinearum sp. nov. isolated from Carmichaelinea spp. root nodules in New Zealand.</title>
        <authorList>
            <person name="De Meyer S.E."/>
        </authorList>
    </citation>
    <scope>NUCLEOTIDE SEQUENCE [LARGE SCALE GENOMIC DNA]</scope>
    <source>
        <strain evidence="3 4">ICMP19557</strain>
    </source>
</reference>
<keyword evidence="1" id="KW-1133">Transmembrane helix</keyword>
<dbReference type="PANTHER" id="PTHR23028">
    <property type="entry name" value="ACETYLTRANSFERASE"/>
    <property type="match status" value="1"/>
</dbReference>
<sequence length="398" mass="43439">MSNRNLRLDSLRGIAALCVVFHHCIHIANPHLVPQVLNVPLSSVSGADIAGRALLSVFAGGMAVNLFFILSGAVLMASLEREETFNLRTAVRFTARRILRIYPALVVMIAGFGFLSWVYPPSHSSVPFTVRQMIENGLLLTNHVNGATWTLQAEMLMVPFILLIAFGRCLLGNIAPVLFLFWATSRLFLGAPFAPGLMNVALPSFALGMLVPAMAGSEAGKLPGWIVFAALIAMIGIRFSLPVADIRALIAELALSFCAVTVLFQSQVKHHAFHNPMLTRLGRISYGLYLIHPVVLSALLPLVVATLGWDWIARNYAVFGVLFGVIVTAITIPLSELSERCVERPFINLGRRVFSPTNRTRLDLSKTKPVQSHDLHAFDHRLLPPGSAEELPAPSVQS</sequence>
<feature type="transmembrane region" description="Helical" evidence="1">
    <location>
        <begin position="248"/>
        <end position="266"/>
    </location>
</feature>
<feature type="transmembrane region" description="Helical" evidence="1">
    <location>
        <begin position="160"/>
        <end position="184"/>
    </location>
</feature>
<dbReference type="GO" id="GO:0016747">
    <property type="term" value="F:acyltransferase activity, transferring groups other than amino-acyl groups"/>
    <property type="evidence" value="ECO:0007669"/>
    <property type="project" value="InterPro"/>
</dbReference>
<name>A0A3A5KUH0_9HYPH</name>
<gene>
    <name evidence="3" type="ORF">D3227_11990</name>
</gene>
<keyword evidence="3" id="KW-0012">Acyltransferase</keyword>
<feature type="transmembrane region" description="Helical" evidence="1">
    <location>
        <begin position="12"/>
        <end position="33"/>
    </location>
</feature>
<evidence type="ECO:0000256" key="1">
    <source>
        <dbReference type="SAM" id="Phobius"/>
    </source>
</evidence>
<keyword evidence="3" id="KW-0808">Transferase</keyword>
<feature type="domain" description="Acyltransferase 3" evidence="2">
    <location>
        <begin position="6"/>
        <end position="330"/>
    </location>
</feature>
<feature type="transmembrane region" description="Helical" evidence="1">
    <location>
        <begin position="222"/>
        <end position="241"/>
    </location>
</feature>
<keyword evidence="1" id="KW-0472">Membrane</keyword>
<evidence type="ECO:0000313" key="3">
    <source>
        <dbReference type="EMBL" id="RJT40085.1"/>
    </source>
</evidence>
<evidence type="ECO:0000313" key="4">
    <source>
        <dbReference type="Proteomes" id="UP000272706"/>
    </source>
</evidence>
<feature type="transmembrane region" description="Helical" evidence="1">
    <location>
        <begin position="196"/>
        <end position="216"/>
    </location>
</feature>
<feature type="transmembrane region" description="Helical" evidence="1">
    <location>
        <begin position="98"/>
        <end position="119"/>
    </location>
</feature>
<comment type="caution">
    <text evidence="3">The sequence shown here is derived from an EMBL/GenBank/DDBJ whole genome shotgun (WGS) entry which is preliminary data.</text>
</comment>
<dbReference type="AlphaFoldDB" id="A0A3A5KUH0"/>
<keyword evidence="4" id="KW-1185">Reference proteome</keyword>
<dbReference type="RefSeq" id="WP_120014298.1">
    <property type="nucleotide sequence ID" value="NZ_QZWZ01000007.1"/>
</dbReference>
<proteinExistence type="predicted"/>
<accession>A0A3A5KUH0</accession>
<feature type="transmembrane region" description="Helical" evidence="1">
    <location>
        <begin position="286"/>
        <end position="309"/>
    </location>
</feature>
<feature type="transmembrane region" description="Helical" evidence="1">
    <location>
        <begin position="53"/>
        <end position="77"/>
    </location>
</feature>
<dbReference type="Pfam" id="PF01757">
    <property type="entry name" value="Acyl_transf_3"/>
    <property type="match status" value="1"/>
</dbReference>
<keyword evidence="1" id="KW-0812">Transmembrane</keyword>
<organism evidence="3 4">
    <name type="scientific">Mesorhizobium waimense</name>
    <dbReference type="NCBI Taxonomy" id="1300307"/>
    <lineage>
        <taxon>Bacteria</taxon>
        <taxon>Pseudomonadati</taxon>
        <taxon>Pseudomonadota</taxon>
        <taxon>Alphaproteobacteria</taxon>
        <taxon>Hyphomicrobiales</taxon>
        <taxon>Phyllobacteriaceae</taxon>
        <taxon>Mesorhizobium</taxon>
    </lineage>
</organism>
<dbReference type="InterPro" id="IPR050879">
    <property type="entry name" value="Acyltransferase_3"/>
</dbReference>
<evidence type="ECO:0000259" key="2">
    <source>
        <dbReference type="Pfam" id="PF01757"/>
    </source>
</evidence>
<dbReference type="OrthoDB" id="9796461at2"/>
<protein>
    <submittedName>
        <fullName evidence="3">Acyltransferase</fullName>
    </submittedName>
</protein>
<feature type="transmembrane region" description="Helical" evidence="1">
    <location>
        <begin position="316"/>
        <end position="334"/>
    </location>
</feature>